<dbReference type="EMBL" id="JABFTP020000042">
    <property type="protein sequence ID" value="KAL3270823.1"/>
    <property type="molecule type" value="Genomic_DNA"/>
</dbReference>
<gene>
    <name evidence="3" type="ORF">HHI36_021343</name>
</gene>
<organism evidence="3 4">
    <name type="scientific">Cryptolaemus montrouzieri</name>
    <dbReference type="NCBI Taxonomy" id="559131"/>
    <lineage>
        <taxon>Eukaryota</taxon>
        <taxon>Metazoa</taxon>
        <taxon>Ecdysozoa</taxon>
        <taxon>Arthropoda</taxon>
        <taxon>Hexapoda</taxon>
        <taxon>Insecta</taxon>
        <taxon>Pterygota</taxon>
        <taxon>Neoptera</taxon>
        <taxon>Endopterygota</taxon>
        <taxon>Coleoptera</taxon>
        <taxon>Polyphaga</taxon>
        <taxon>Cucujiformia</taxon>
        <taxon>Coccinelloidea</taxon>
        <taxon>Coccinellidae</taxon>
        <taxon>Scymninae</taxon>
        <taxon>Scymnini</taxon>
        <taxon>Cryptolaemus</taxon>
    </lineage>
</organism>
<dbReference type="Proteomes" id="UP001516400">
    <property type="component" value="Unassembled WGS sequence"/>
</dbReference>
<evidence type="ECO:0000313" key="4">
    <source>
        <dbReference type="Proteomes" id="UP001516400"/>
    </source>
</evidence>
<keyword evidence="4" id="KW-1185">Reference proteome</keyword>
<dbReference type="AlphaFoldDB" id="A0ABD2MWG4"/>
<name>A0ABD2MWG4_9CUCU</name>
<dbReference type="InterPro" id="IPR006708">
    <property type="entry name" value="Pex19"/>
</dbReference>
<sequence>MNLLGQGDVSNLSEAQIKQRFDDMAAAAQVFLNQDGGEPSADFAATISQAVQELSQGADPNLMGALGGGDQNGPLPPFMQGMMQSLLSKEVLYPSLKDVLDKFPQWLESNKEKLSAEDLSRYENQQKLMNQVCGVLEKEEESDSKEMKNQRFEEVLNLMQKLQDYGQPPTELVGDVGPAPDINNCSVM</sequence>
<dbReference type="Pfam" id="PF04614">
    <property type="entry name" value="Pex19"/>
    <property type="match status" value="1"/>
</dbReference>
<dbReference type="InterPro" id="IPR038322">
    <property type="entry name" value="Pex19_C_sf"/>
</dbReference>
<proteinExistence type="inferred from homology"/>
<dbReference type="PANTHER" id="PTHR12774">
    <property type="entry name" value="PEROXISOMAL BIOGENESIS FACTOR 19"/>
    <property type="match status" value="1"/>
</dbReference>
<dbReference type="PANTHER" id="PTHR12774:SF2">
    <property type="entry name" value="PEROXISOMAL BIOGENESIS FACTOR 19"/>
    <property type="match status" value="1"/>
</dbReference>
<dbReference type="Gene3D" id="1.20.120.900">
    <property type="entry name" value="Pex19, mPTS binding domain"/>
    <property type="match status" value="1"/>
</dbReference>
<evidence type="ECO:0000313" key="3">
    <source>
        <dbReference type="EMBL" id="KAL3270823.1"/>
    </source>
</evidence>
<evidence type="ECO:0000256" key="2">
    <source>
        <dbReference type="ARBA" id="ARBA00029688"/>
    </source>
</evidence>
<evidence type="ECO:0000256" key="1">
    <source>
        <dbReference type="ARBA" id="ARBA00006326"/>
    </source>
</evidence>
<comment type="similarity">
    <text evidence="1">Belongs to the peroxin-19 family.</text>
</comment>
<reference evidence="3 4" key="1">
    <citation type="journal article" date="2021" name="BMC Biol.">
        <title>Horizontally acquired antibacterial genes associated with adaptive radiation of ladybird beetles.</title>
        <authorList>
            <person name="Li H.S."/>
            <person name="Tang X.F."/>
            <person name="Huang Y.H."/>
            <person name="Xu Z.Y."/>
            <person name="Chen M.L."/>
            <person name="Du X.Y."/>
            <person name="Qiu B.Y."/>
            <person name="Chen P.T."/>
            <person name="Zhang W."/>
            <person name="Slipinski A."/>
            <person name="Escalona H.E."/>
            <person name="Waterhouse R.M."/>
            <person name="Zwick A."/>
            <person name="Pang H."/>
        </authorList>
    </citation>
    <scope>NUCLEOTIDE SEQUENCE [LARGE SCALE GENOMIC DNA]</scope>
    <source>
        <strain evidence="3">SYSU2018</strain>
    </source>
</reference>
<protein>
    <recommendedName>
        <fullName evidence="2">Peroxin-19</fullName>
    </recommendedName>
</protein>
<accession>A0ABD2MWG4</accession>
<comment type="caution">
    <text evidence="3">The sequence shown here is derived from an EMBL/GenBank/DDBJ whole genome shotgun (WGS) entry which is preliminary data.</text>
</comment>